<keyword evidence="2" id="KW-0812">Transmembrane</keyword>
<feature type="transmembrane region" description="Helical" evidence="2">
    <location>
        <begin position="59"/>
        <end position="79"/>
    </location>
</feature>
<dbReference type="Proteomes" id="UP000053647">
    <property type="component" value="Unassembled WGS sequence"/>
</dbReference>
<reference evidence="3 4" key="1">
    <citation type="submission" date="2014-06" db="EMBL/GenBank/DDBJ databases">
        <authorList>
            <consortium name="DOE Joint Genome Institute"/>
            <person name="Kuo A."/>
            <person name="Kohler A."/>
            <person name="Nagy L.G."/>
            <person name="Floudas D."/>
            <person name="Copeland A."/>
            <person name="Barry K.W."/>
            <person name="Cichocki N."/>
            <person name="Veneault-Fourrey C."/>
            <person name="LaButti K."/>
            <person name="Lindquist E.A."/>
            <person name="Lipzen A."/>
            <person name="Lundell T."/>
            <person name="Morin E."/>
            <person name="Murat C."/>
            <person name="Sun H."/>
            <person name="Tunlid A."/>
            <person name="Henrissat B."/>
            <person name="Grigoriev I.V."/>
            <person name="Hibbett D.S."/>
            <person name="Martin F."/>
            <person name="Nordberg H.P."/>
            <person name="Cantor M.N."/>
            <person name="Hua S.X."/>
        </authorList>
    </citation>
    <scope>NUCLEOTIDE SEQUENCE [LARGE SCALE GENOMIC DNA]</scope>
    <source>
        <strain evidence="3 4">ATCC 200175</strain>
    </source>
</reference>
<feature type="transmembrane region" description="Helical" evidence="2">
    <location>
        <begin position="7"/>
        <end position="28"/>
    </location>
</feature>
<proteinExistence type="predicted"/>
<dbReference type="EMBL" id="KN819876">
    <property type="protein sequence ID" value="KIJ07485.1"/>
    <property type="molecule type" value="Genomic_DNA"/>
</dbReference>
<feature type="transmembrane region" description="Helical" evidence="2">
    <location>
        <begin position="151"/>
        <end position="169"/>
    </location>
</feature>
<keyword evidence="2" id="KW-1133">Transmembrane helix</keyword>
<feature type="transmembrane region" description="Helical" evidence="2">
    <location>
        <begin position="34"/>
        <end position="52"/>
    </location>
</feature>
<feature type="region of interest" description="Disordered" evidence="1">
    <location>
        <begin position="219"/>
        <end position="238"/>
    </location>
</feature>
<dbReference type="HOGENOM" id="CLU_079691_0_0_1"/>
<feature type="transmembrane region" description="Helical" evidence="2">
    <location>
        <begin position="108"/>
        <end position="131"/>
    </location>
</feature>
<evidence type="ECO:0000313" key="4">
    <source>
        <dbReference type="Proteomes" id="UP000053647"/>
    </source>
</evidence>
<feature type="compositionally biased region" description="Low complexity" evidence="1">
    <location>
        <begin position="221"/>
        <end position="238"/>
    </location>
</feature>
<name>A0A0C9SX15_PAXIN</name>
<feature type="transmembrane region" description="Helical" evidence="2">
    <location>
        <begin position="184"/>
        <end position="206"/>
    </location>
</feature>
<sequence>MSILFIVARYLGLVLAIVSGLCVVTFQFLVWGMFVYFVVTKVIMILRVAVMFNDPKRATYILSFLYLLVLIEAFIIVILSEGPHSGLIVSNVTLVDDTLCTSQSGRNIMFTVYGGIPSGLFDLLILVLSLYRFAVHSIETRKMLGRPKVNVYMRLLFEHSVLYFVLNAADKGLADGTVGTSSMVYLALESLYFSSVPFMLFPRLVLSFKGHRSNSSGLYVGSAPQQSHSHSHSASSGGIRSEEFELTDVDSPASRLPPGTHGSKKGGLELV</sequence>
<organism evidence="3 4">
    <name type="scientific">Paxillus involutus ATCC 200175</name>
    <dbReference type="NCBI Taxonomy" id="664439"/>
    <lineage>
        <taxon>Eukaryota</taxon>
        <taxon>Fungi</taxon>
        <taxon>Dikarya</taxon>
        <taxon>Basidiomycota</taxon>
        <taxon>Agaricomycotina</taxon>
        <taxon>Agaricomycetes</taxon>
        <taxon>Agaricomycetidae</taxon>
        <taxon>Boletales</taxon>
        <taxon>Paxilineae</taxon>
        <taxon>Paxillaceae</taxon>
        <taxon>Paxillus</taxon>
    </lineage>
</organism>
<evidence type="ECO:0000313" key="3">
    <source>
        <dbReference type="EMBL" id="KIJ07485.1"/>
    </source>
</evidence>
<keyword evidence="2" id="KW-0472">Membrane</keyword>
<feature type="region of interest" description="Disordered" evidence="1">
    <location>
        <begin position="246"/>
        <end position="271"/>
    </location>
</feature>
<gene>
    <name evidence="3" type="ORF">PAXINDRAFT_102941</name>
</gene>
<accession>A0A0C9SX15</accession>
<protein>
    <submittedName>
        <fullName evidence="3">Uncharacterized protein</fullName>
    </submittedName>
</protein>
<keyword evidence="4" id="KW-1185">Reference proteome</keyword>
<evidence type="ECO:0000256" key="1">
    <source>
        <dbReference type="SAM" id="MobiDB-lite"/>
    </source>
</evidence>
<reference evidence="4" key="2">
    <citation type="submission" date="2015-01" db="EMBL/GenBank/DDBJ databases">
        <title>Evolutionary Origins and Diversification of the Mycorrhizal Mutualists.</title>
        <authorList>
            <consortium name="DOE Joint Genome Institute"/>
            <consortium name="Mycorrhizal Genomics Consortium"/>
            <person name="Kohler A."/>
            <person name="Kuo A."/>
            <person name="Nagy L.G."/>
            <person name="Floudas D."/>
            <person name="Copeland A."/>
            <person name="Barry K.W."/>
            <person name="Cichocki N."/>
            <person name="Veneault-Fourrey C."/>
            <person name="LaButti K."/>
            <person name="Lindquist E.A."/>
            <person name="Lipzen A."/>
            <person name="Lundell T."/>
            <person name="Morin E."/>
            <person name="Murat C."/>
            <person name="Riley R."/>
            <person name="Ohm R."/>
            <person name="Sun H."/>
            <person name="Tunlid A."/>
            <person name="Henrissat B."/>
            <person name="Grigoriev I.V."/>
            <person name="Hibbett D.S."/>
            <person name="Martin F."/>
        </authorList>
    </citation>
    <scope>NUCLEOTIDE SEQUENCE [LARGE SCALE GENOMIC DNA]</scope>
    <source>
        <strain evidence="4">ATCC 200175</strain>
    </source>
</reference>
<evidence type="ECO:0000256" key="2">
    <source>
        <dbReference type="SAM" id="Phobius"/>
    </source>
</evidence>
<dbReference type="OrthoDB" id="2636268at2759"/>
<dbReference type="AlphaFoldDB" id="A0A0C9SX15"/>